<sequence>MLLADHSLIPKGPPKQQAGSQVRGRPASDETSRRRPDPFAEHGMLHGRHPPHPQDLVDSLSTLPYGAPTVYHRPSPPPASVRELSGRLRLPARPTS</sequence>
<organism evidence="2 3">
    <name type="scientific">Schizothecium vesticola</name>
    <dbReference type="NCBI Taxonomy" id="314040"/>
    <lineage>
        <taxon>Eukaryota</taxon>
        <taxon>Fungi</taxon>
        <taxon>Dikarya</taxon>
        <taxon>Ascomycota</taxon>
        <taxon>Pezizomycotina</taxon>
        <taxon>Sordariomycetes</taxon>
        <taxon>Sordariomycetidae</taxon>
        <taxon>Sordariales</taxon>
        <taxon>Schizotheciaceae</taxon>
        <taxon>Schizothecium</taxon>
    </lineage>
</organism>
<keyword evidence="3" id="KW-1185">Reference proteome</keyword>
<evidence type="ECO:0000313" key="3">
    <source>
        <dbReference type="Proteomes" id="UP001172155"/>
    </source>
</evidence>
<feature type="compositionally biased region" description="Basic and acidic residues" evidence="1">
    <location>
        <begin position="26"/>
        <end position="44"/>
    </location>
</feature>
<proteinExistence type="predicted"/>
<name>A0AA40EWS1_9PEZI</name>
<dbReference type="AlphaFoldDB" id="A0AA40EWS1"/>
<dbReference type="EMBL" id="JAUKUD010000004">
    <property type="protein sequence ID" value="KAK0746826.1"/>
    <property type="molecule type" value="Genomic_DNA"/>
</dbReference>
<comment type="caution">
    <text evidence="2">The sequence shown here is derived from an EMBL/GenBank/DDBJ whole genome shotgun (WGS) entry which is preliminary data.</text>
</comment>
<protein>
    <submittedName>
        <fullName evidence="2">Uncharacterized protein</fullName>
    </submittedName>
</protein>
<evidence type="ECO:0000256" key="1">
    <source>
        <dbReference type="SAM" id="MobiDB-lite"/>
    </source>
</evidence>
<reference evidence="2" key="1">
    <citation type="submission" date="2023-06" db="EMBL/GenBank/DDBJ databases">
        <title>Genome-scale phylogeny and comparative genomics of the fungal order Sordariales.</title>
        <authorList>
            <consortium name="Lawrence Berkeley National Laboratory"/>
            <person name="Hensen N."/>
            <person name="Bonometti L."/>
            <person name="Westerberg I."/>
            <person name="Brannstrom I.O."/>
            <person name="Guillou S."/>
            <person name="Cros-Aarteil S."/>
            <person name="Calhoun S."/>
            <person name="Haridas S."/>
            <person name="Kuo A."/>
            <person name="Mondo S."/>
            <person name="Pangilinan J."/>
            <person name="Riley R."/>
            <person name="LaButti K."/>
            <person name="Andreopoulos B."/>
            <person name="Lipzen A."/>
            <person name="Chen C."/>
            <person name="Yanf M."/>
            <person name="Daum C."/>
            <person name="Ng V."/>
            <person name="Clum A."/>
            <person name="Steindorff A."/>
            <person name="Ohm R."/>
            <person name="Martin F."/>
            <person name="Silar P."/>
            <person name="Natvig D."/>
            <person name="Lalanne C."/>
            <person name="Gautier V."/>
            <person name="Ament-velasquez S.L."/>
            <person name="Kruys A."/>
            <person name="Hutchinson M.I."/>
            <person name="Powell A.J."/>
            <person name="Barry K."/>
            <person name="Miller A.N."/>
            <person name="Grigoriev I.V."/>
            <person name="Debuchy R."/>
            <person name="Gladieux P."/>
            <person name="Thoren M.H."/>
            <person name="Johannesson H."/>
        </authorList>
    </citation>
    <scope>NUCLEOTIDE SEQUENCE</scope>
    <source>
        <strain evidence="2">SMH3187-1</strain>
    </source>
</reference>
<dbReference type="Proteomes" id="UP001172155">
    <property type="component" value="Unassembled WGS sequence"/>
</dbReference>
<feature type="region of interest" description="Disordered" evidence="1">
    <location>
        <begin position="1"/>
        <end position="96"/>
    </location>
</feature>
<gene>
    <name evidence="2" type="ORF">B0T18DRAFT_160242</name>
</gene>
<accession>A0AA40EWS1</accession>
<evidence type="ECO:0000313" key="2">
    <source>
        <dbReference type="EMBL" id="KAK0746826.1"/>
    </source>
</evidence>